<dbReference type="SUPFAM" id="SSF51735">
    <property type="entry name" value="NAD(P)-binding Rossmann-fold domains"/>
    <property type="match status" value="1"/>
</dbReference>
<dbReference type="SUPFAM" id="SSF56327">
    <property type="entry name" value="LDH C-terminal domain-like"/>
    <property type="match status" value="1"/>
</dbReference>
<keyword evidence="4 6" id="KW-0560">Oxidoreductase</keyword>
<dbReference type="PANTHER" id="PTHR11540">
    <property type="entry name" value="MALATE AND LACTATE DEHYDROGENASE"/>
    <property type="match status" value="1"/>
</dbReference>
<sequence length="345" mass="37928">MIPYTYIIQREKSNTRKYATNPNLMKVSVIGASGKVGQGLCLMLKQSPLIDELCLHDVKHTSGLAKELEHIDTQCKITNFTGNDNVAKALEYSKVVIVLAAGEDTDVLPFDRMWSLNALIVKSIAFLVIATNPINSLVPLACEVLKKGGCYNPKTVFGVTTLDTVRANTFVAEVQGIEPECVVVPVIGGHTEETMVPVLSQAKPCSDFTNEELENITTSIRKAHENILKLKPSDSAPLSAAFAIARFIISLVKAIRGYPDITECAYVHSKAHPQLKSQWHKKNLGIPKLTDYESCMLDNAIPILIKEIKRGEKFAGVIQPPPCDICDPNPNAPRCPTNWCEQKPH</sequence>
<feature type="domain" description="Lactate/malate dehydrogenase C-terminal" evidence="9">
    <location>
        <begin position="160"/>
        <end position="314"/>
    </location>
</feature>
<proteinExistence type="inferred from homology"/>
<evidence type="ECO:0000256" key="4">
    <source>
        <dbReference type="ARBA" id="ARBA00023002"/>
    </source>
</evidence>
<evidence type="ECO:0000313" key="10">
    <source>
        <dbReference type="EMBL" id="KAJ8981623.1"/>
    </source>
</evidence>
<evidence type="ECO:0000256" key="5">
    <source>
        <dbReference type="ARBA" id="ARBA00023027"/>
    </source>
</evidence>
<evidence type="ECO:0000313" key="11">
    <source>
        <dbReference type="Proteomes" id="UP001162164"/>
    </source>
</evidence>
<dbReference type="Gene3D" id="3.90.110.10">
    <property type="entry name" value="Lactate dehydrogenase/glycoside hydrolase, family 4, C-terminal"/>
    <property type="match status" value="1"/>
</dbReference>
<dbReference type="Proteomes" id="UP001162164">
    <property type="component" value="Unassembled WGS sequence"/>
</dbReference>
<dbReference type="EC" id="1.1.1.37" evidence="7"/>
<dbReference type="InterPro" id="IPR001236">
    <property type="entry name" value="Lactate/malate_DH_N"/>
</dbReference>
<dbReference type="InterPro" id="IPR022383">
    <property type="entry name" value="Lactate/malate_DH_C"/>
</dbReference>
<keyword evidence="11" id="KW-1185">Reference proteome</keyword>
<dbReference type="EMBL" id="JAPWTJ010000173">
    <property type="protein sequence ID" value="KAJ8981623.1"/>
    <property type="molecule type" value="Genomic_DNA"/>
</dbReference>
<dbReference type="PANTHER" id="PTHR11540:SF16">
    <property type="entry name" value="MALATE DEHYDROGENASE, MITOCHONDRIAL"/>
    <property type="match status" value="1"/>
</dbReference>
<evidence type="ECO:0000256" key="1">
    <source>
        <dbReference type="ARBA" id="ARBA00008824"/>
    </source>
</evidence>
<evidence type="ECO:0000256" key="2">
    <source>
        <dbReference type="ARBA" id="ARBA00011738"/>
    </source>
</evidence>
<dbReference type="InterPro" id="IPR001252">
    <property type="entry name" value="Malate_DH_AS"/>
</dbReference>
<dbReference type="Pfam" id="PF02866">
    <property type="entry name" value="Ldh_1_C"/>
    <property type="match status" value="1"/>
</dbReference>
<comment type="caution">
    <text evidence="10">The sequence shown here is derived from an EMBL/GenBank/DDBJ whole genome shotgun (WGS) entry which is preliminary data.</text>
</comment>
<comment type="catalytic activity">
    <reaction evidence="7">
        <text>(S)-malate + NAD(+) = oxaloacetate + NADH + H(+)</text>
        <dbReference type="Rhea" id="RHEA:21432"/>
        <dbReference type="ChEBI" id="CHEBI:15378"/>
        <dbReference type="ChEBI" id="CHEBI:15589"/>
        <dbReference type="ChEBI" id="CHEBI:16452"/>
        <dbReference type="ChEBI" id="CHEBI:57540"/>
        <dbReference type="ChEBI" id="CHEBI:57945"/>
        <dbReference type="EC" id="1.1.1.37"/>
    </reaction>
</comment>
<feature type="domain" description="Lactate/malate dehydrogenase N-terminal" evidence="8">
    <location>
        <begin position="25"/>
        <end position="158"/>
    </location>
</feature>
<keyword evidence="5 7" id="KW-0520">NAD</keyword>
<gene>
    <name evidence="10" type="ORF">NQ317_000851</name>
</gene>
<keyword evidence="3 7" id="KW-0816">Tricarboxylic acid cycle</keyword>
<dbReference type="InterPro" id="IPR015955">
    <property type="entry name" value="Lactate_DH/Glyco_Ohase_4_C"/>
</dbReference>
<dbReference type="Pfam" id="PF00056">
    <property type="entry name" value="Ldh_1_N"/>
    <property type="match status" value="1"/>
</dbReference>
<comment type="similarity">
    <text evidence="1">Belongs to the LDH/MDH superfamily. MDH type 1 family.</text>
</comment>
<dbReference type="PROSITE" id="PS00068">
    <property type="entry name" value="MDH"/>
    <property type="match status" value="1"/>
</dbReference>
<evidence type="ECO:0000256" key="3">
    <source>
        <dbReference type="ARBA" id="ARBA00022532"/>
    </source>
</evidence>
<dbReference type="InterPro" id="IPR036291">
    <property type="entry name" value="NAD(P)-bd_dom_sf"/>
</dbReference>
<evidence type="ECO:0000256" key="7">
    <source>
        <dbReference type="RuleBase" id="RU003405"/>
    </source>
</evidence>
<comment type="subunit">
    <text evidence="2">Homodimer.</text>
</comment>
<organism evidence="10 11">
    <name type="scientific">Molorchus minor</name>
    <dbReference type="NCBI Taxonomy" id="1323400"/>
    <lineage>
        <taxon>Eukaryota</taxon>
        <taxon>Metazoa</taxon>
        <taxon>Ecdysozoa</taxon>
        <taxon>Arthropoda</taxon>
        <taxon>Hexapoda</taxon>
        <taxon>Insecta</taxon>
        <taxon>Pterygota</taxon>
        <taxon>Neoptera</taxon>
        <taxon>Endopterygota</taxon>
        <taxon>Coleoptera</taxon>
        <taxon>Polyphaga</taxon>
        <taxon>Cucujiformia</taxon>
        <taxon>Chrysomeloidea</taxon>
        <taxon>Cerambycidae</taxon>
        <taxon>Lamiinae</taxon>
        <taxon>Monochamini</taxon>
        <taxon>Molorchus</taxon>
    </lineage>
</organism>
<evidence type="ECO:0000256" key="6">
    <source>
        <dbReference type="RuleBase" id="RU003369"/>
    </source>
</evidence>
<evidence type="ECO:0000259" key="9">
    <source>
        <dbReference type="Pfam" id="PF02866"/>
    </source>
</evidence>
<accession>A0ABQ9JW95</accession>
<dbReference type="Gene3D" id="3.40.50.720">
    <property type="entry name" value="NAD(P)-binding Rossmann-like Domain"/>
    <property type="match status" value="1"/>
</dbReference>
<reference evidence="10" key="1">
    <citation type="journal article" date="2023" name="Insect Mol. Biol.">
        <title>Genome sequencing provides insights into the evolution of gene families encoding plant cell wall-degrading enzymes in longhorned beetles.</title>
        <authorList>
            <person name="Shin N.R."/>
            <person name="Okamura Y."/>
            <person name="Kirsch R."/>
            <person name="Pauchet Y."/>
        </authorList>
    </citation>
    <scope>NUCLEOTIDE SEQUENCE</scope>
    <source>
        <strain evidence="10">MMC_N1</strain>
    </source>
</reference>
<name>A0ABQ9JW95_9CUCU</name>
<protein>
    <recommendedName>
        <fullName evidence="7">Malate dehydrogenase</fullName>
        <ecNumber evidence="7">1.1.1.37</ecNumber>
    </recommendedName>
</protein>
<evidence type="ECO:0000259" key="8">
    <source>
        <dbReference type="Pfam" id="PF00056"/>
    </source>
</evidence>